<dbReference type="Proteomes" id="UP000178797">
    <property type="component" value="Unassembled WGS sequence"/>
</dbReference>
<comment type="caution">
    <text evidence="1">The sequence shown here is derived from an EMBL/GenBank/DDBJ whole genome shotgun (WGS) entry which is preliminary data.</text>
</comment>
<evidence type="ECO:0000313" key="2">
    <source>
        <dbReference type="Proteomes" id="UP000178797"/>
    </source>
</evidence>
<dbReference type="AlphaFoldDB" id="A0A1F7RZ74"/>
<organism evidence="1 2">
    <name type="scientific">Candidatus Schekmanbacteria bacterium RBG_16_38_10</name>
    <dbReference type="NCBI Taxonomy" id="1817879"/>
    <lineage>
        <taxon>Bacteria</taxon>
        <taxon>Candidatus Schekmaniibacteriota</taxon>
    </lineage>
</organism>
<reference evidence="1 2" key="1">
    <citation type="journal article" date="2016" name="Nat. Commun.">
        <title>Thousands of microbial genomes shed light on interconnected biogeochemical processes in an aquifer system.</title>
        <authorList>
            <person name="Anantharaman K."/>
            <person name="Brown C.T."/>
            <person name="Hug L.A."/>
            <person name="Sharon I."/>
            <person name="Castelle C.J."/>
            <person name="Probst A.J."/>
            <person name="Thomas B.C."/>
            <person name="Singh A."/>
            <person name="Wilkins M.J."/>
            <person name="Karaoz U."/>
            <person name="Brodie E.L."/>
            <person name="Williams K.H."/>
            <person name="Hubbard S.S."/>
            <person name="Banfield J.F."/>
        </authorList>
    </citation>
    <scope>NUCLEOTIDE SEQUENCE [LARGE SCALE GENOMIC DNA]</scope>
</reference>
<sequence length="94" mass="10329">MKIPIISLLIILISTVVYAKDVFPDRELKRLQVVEINVDAGKAWIQDADGNEAEISTGDTVGIERGVVIKIDEASITVQIGNTRTKMPVVYGFE</sequence>
<proteinExistence type="predicted"/>
<protein>
    <submittedName>
        <fullName evidence="1">Uncharacterized protein</fullName>
    </submittedName>
</protein>
<accession>A0A1F7RZ74</accession>
<dbReference type="EMBL" id="MGDE01000076">
    <property type="protein sequence ID" value="OGL46730.1"/>
    <property type="molecule type" value="Genomic_DNA"/>
</dbReference>
<name>A0A1F7RZ74_9BACT</name>
<gene>
    <name evidence="1" type="ORF">A2W05_02165</name>
</gene>
<evidence type="ECO:0000313" key="1">
    <source>
        <dbReference type="EMBL" id="OGL46730.1"/>
    </source>
</evidence>